<feature type="chain" id="PRO_5012476656" description="Organic solvent ABC transporter" evidence="1">
    <location>
        <begin position="23"/>
        <end position="192"/>
    </location>
</feature>
<proteinExistence type="predicted"/>
<dbReference type="OrthoDB" id="5510399at2"/>
<dbReference type="InterPro" id="IPR042245">
    <property type="entry name" value="Tgt2/MlaC_sf"/>
</dbReference>
<reference evidence="3" key="1">
    <citation type="submission" date="2016-11" db="EMBL/GenBank/DDBJ databases">
        <authorList>
            <person name="Shukria A."/>
            <person name="Stevens D.C."/>
        </authorList>
    </citation>
    <scope>NUCLEOTIDE SEQUENCE [LARGE SCALE GENOMIC DNA]</scope>
    <source>
        <strain evidence="3">Cbfe23</strain>
    </source>
</reference>
<dbReference type="InterPro" id="IPR008869">
    <property type="entry name" value="MlaC/ttg2D"/>
</dbReference>
<dbReference type="PANTHER" id="PTHR36573">
    <property type="entry name" value="INTERMEMBRANE PHOSPHOLIPID TRANSPORT SYSTEM BINDING PROTEIN MLAC"/>
    <property type="match status" value="1"/>
</dbReference>
<dbReference type="EMBL" id="MPIN01000001">
    <property type="protein sequence ID" value="OJH42474.1"/>
    <property type="molecule type" value="Genomic_DNA"/>
</dbReference>
<name>A0A1L9BJH4_9BACT</name>
<dbReference type="Proteomes" id="UP000182229">
    <property type="component" value="Unassembled WGS sequence"/>
</dbReference>
<dbReference type="Pfam" id="PF05494">
    <property type="entry name" value="MlaC"/>
    <property type="match status" value="1"/>
</dbReference>
<evidence type="ECO:0000256" key="1">
    <source>
        <dbReference type="SAM" id="SignalP"/>
    </source>
</evidence>
<evidence type="ECO:0008006" key="4">
    <source>
        <dbReference type="Google" id="ProtNLM"/>
    </source>
</evidence>
<sequence length="192" mass="21623">MHTRLRSLTLLASLVLCMPALAAAPNEAVAKPVKTVVQSVRLSKDDLALKQLADEEMGRFLLGDDWAKATEAQRKEFTKLFHSLFAKIAFPKVRENFKNLQSITYDPPTVEGDKGNVSSLVIINHPMKKQEMKLKYAVVKDGSAWKVLDVFVLGDSMLTGIRDDQVRPIFQQGGWDHLLDMMRKKEAELSKK</sequence>
<comment type="caution">
    <text evidence="2">The sequence shown here is derived from an EMBL/GenBank/DDBJ whole genome shotgun (WGS) entry which is preliminary data.</text>
</comment>
<accession>A0A1L9BJH4</accession>
<evidence type="ECO:0000313" key="2">
    <source>
        <dbReference type="EMBL" id="OJH42474.1"/>
    </source>
</evidence>
<dbReference type="AlphaFoldDB" id="A0A1L9BJH4"/>
<reference evidence="2 3" key="2">
    <citation type="submission" date="2016-12" db="EMBL/GenBank/DDBJ databases">
        <title>Draft Genome Sequence of Cystobacter ferrugineus Strain Cbfe23.</title>
        <authorList>
            <person name="Akbar S."/>
            <person name="Dowd S.E."/>
            <person name="Stevens D.C."/>
        </authorList>
    </citation>
    <scope>NUCLEOTIDE SEQUENCE [LARGE SCALE GENOMIC DNA]</scope>
    <source>
        <strain evidence="2 3">Cbfe23</strain>
    </source>
</reference>
<protein>
    <recommendedName>
        <fullName evidence="4">Organic solvent ABC transporter</fullName>
    </recommendedName>
</protein>
<dbReference type="Gene3D" id="3.10.450.710">
    <property type="entry name" value="Tgt2/MlaC"/>
    <property type="match status" value="1"/>
</dbReference>
<organism evidence="2 3">
    <name type="scientific">Cystobacter ferrugineus</name>
    <dbReference type="NCBI Taxonomy" id="83449"/>
    <lineage>
        <taxon>Bacteria</taxon>
        <taxon>Pseudomonadati</taxon>
        <taxon>Myxococcota</taxon>
        <taxon>Myxococcia</taxon>
        <taxon>Myxococcales</taxon>
        <taxon>Cystobacterineae</taxon>
        <taxon>Archangiaceae</taxon>
        <taxon>Cystobacter</taxon>
    </lineage>
</organism>
<gene>
    <name evidence="2" type="ORF">BON30_04575</name>
</gene>
<dbReference type="PANTHER" id="PTHR36573:SF1">
    <property type="entry name" value="INTERMEMBRANE PHOSPHOLIPID TRANSPORT SYSTEM BINDING PROTEIN MLAC"/>
    <property type="match status" value="1"/>
</dbReference>
<dbReference type="RefSeq" id="WP_071896569.1">
    <property type="nucleotide sequence ID" value="NZ_MPIN01000001.1"/>
</dbReference>
<dbReference type="STRING" id="83449.BON30_04575"/>
<keyword evidence="3" id="KW-1185">Reference proteome</keyword>
<feature type="signal peptide" evidence="1">
    <location>
        <begin position="1"/>
        <end position="22"/>
    </location>
</feature>
<evidence type="ECO:0000313" key="3">
    <source>
        <dbReference type="Proteomes" id="UP000182229"/>
    </source>
</evidence>
<keyword evidence="1" id="KW-0732">Signal</keyword>